<gene>
    <name evidence="4" type="ORF">CSSPJE1EN1_LOCUS19855</name>
</gene>
<dbReference type="Pfam" id="PF02469">
    <property type="entry name" value="Fasciclin"/>
    <property type="match status" value="1"/>
</dbReference>
<keyword evidence="5" id="KW-1185">Reference proteome</keyword>
<dbReference type="InterPro" id="IPR000782">
    <property type="entry name" value="FAS1_domain"/>
</dbReference>
<feature type="region of interest" description="Disordered" evidence="1">
    <location>
        <begin position="227"/>
        <end position="256"/>
    </location>
</feature>
<feature type="domain" description="FAS1" evidence="3">
    <location>
        <begin position="67"/>
        <end position="194"/>
    </location>
</feature>
<protein>
    <recommendedName>
        <fullName evidence="3">FAS1 domain-containing protein</fullName>
    </recommendedName>
</protein>
<reference evidence="4" key="1">
    <citation type="submission" date="2024-02" db="EMBL/GenBank/DDBJ databases">
        <authorList>
            <consortium name="ELIXIR-Norway"/>
            <consortium name="Elixir Norway"/>
        </authorList>
    </citation>
    <scope>NUCLEOTIDE SEQUENCE</scope>
</reference>
<dbReference type="InterPro" id="IPR036378">
    <property type="entry name" value="FAS1_dom_sf"/>
</dbReference>
<dbReference type="PROSITE" id="PS50213">
    <property type="entry name" value="FAS1"/>
    <property type="match status" value="1"/>
</dbReference>
<dbReference type="PANTHER" id="PTHR33985:SF29">
    <property type="entry name" value="FAS1 DOMAIN-CONTAINING PROTEIN"/>
    <property type="match status" value="1"/>
</dbReference>
<dbReference type="Gene3D" id="2.30.180.10">
    <property type="entry name" value="FAS1 domain"/>
    <property type="match status" value="1"/>
</dbReference>
<keyword evidence="2" id="KW-0812">Transmembrane</keyword>
<evidence type="ECO:0000256" key="2">
    <source>
        <dbReference type="SAM" id="Phobius"/>
    </source>
</evidence>
<dbReference type="EMBL" id="OZ020101">
    <property type="protein sequence ID" value="CAK9274377.1"/>
    <property type="molecule type" value="Genomic_DNA"/>
</dbReference>
<dbReference type="InterPro" id="IPR052806">
    <property type="entry name" value="Fasciclin-like_AGP"/>
</dbReference>
<sequence>MMADTPMCIPQILAQKFSLRILPYLTILQVFGALILVVTAPVIAATTTTTVSVGSPTSATAEVPTLHQQVVSALRAAGRFGAVSGILDSLTNVDEIIKPDITLFAPDDTAFENVLMNSSSVLTTLLNYQTASRFYAFQDLMSLRAGDRIPTVTPGISILVVSVNGLNYRLDDAFVVAPDLYTNGTVVVAVHGVSAIFSTRQYNTATLGPVPAPAPIADAAAAATPAPVSTSPTTVPDTGASSSSTPATGSNVDSYTDTARTTRAHSLVTFILAMGVIAALTFL</sequence>
<dbReference type="Proteomes" id="UP001497444">
    <property type="component" value="Chromosome 6"/>
</dbReference>
<name>A0ABP0X9W8_9BRYO</name>
<feature type="transmembrane region" description="Helical" evidence="2">
    <location>
        <begin position="21"/>
        <end position="44"/>
    </location>
</feature>
<evidence type="ECO:0000313" key="5">
    <source>
        <dbReference type="Proteomes" id="UP001497444"/>
    </source>
</evidence>
<proteinExistence type="predicted"/>
<evidence type="ECO:0000313" key="4">
    <source>
        <dbReference type="EMBL" id="CAK9274377.1"/>
    </source>
</evidence>
<evidence type="ECO:0000259" key="3">
    <source>
        <dbReference type="PROSITE" id="PS50213"/>
    </source>
</evidence>
<organism evidence="4 5">
    <name type="scientific">Sphagnum jensenii</name>
    <dbReference type="NCBI Taxonomy" id="128206"/>
    <lineage>
        <taxon>Eukaryota</taxon>
        <taxon>Viridiplantae</taxon>
        <taxon>Streptophyta</taxon>
        <taxon>Embryophyta</taxon>
        <taxon>Bryophyta</taxon>
        <taxon>Sphagnophytina</taxon>
        <taxon>Sphagnopsida</taxon>
        <taxon>Sphagnales</taxon>
        <taxon>Sphagnaceae</taxon>
        <taxon>Sphagnum</taxon>
    </lineage>
</organism>
<feature type="compositionally biased region" description="Low complexity" evidence="1">
    <location>
        <begin position="227"/>
        <end position="250"/>
    </location>
</feature>
<feature type="transmembrane region" description="Helical" evidence="2">
    <location>
        <begin position="264"/>
        <end position="282"/>
    </location>
</feature>
<keyword evidence="2" id="KW-0472">Membrane</keyword>
<dbReference type="SUPFAM" id="SSF82153">
    <property type="entry name" value="FAS1 domain"/>
    <property type="match status" value="1"/>
</dbReference>
<dbReference type="PANTHER" id="PTHR33985">
    <property type="entry name" value="OS02G0491300 PROTEIN-RELATED"/>
    <property type="match status" value="1"/>
</dbReference>
<keyword evidence="2" id="KW-1133">Transmembrane helix</keyword>
<evidence type="ECO:0000256" key="1">
    <source>
        <dbReference type="SAM" id="MobiDB-lite"/>
    </source>
</evidence>
<accession>A0ABP0X9W8</accession>